<dbReference type="PROSITE" id="PS01095">
    <property type="entry name" value="GH18_1"/>
    <property type="match status" value="1"/>
</dbReference>
<dbReference type="PROSITE" id="PS50941">
    <property type="entry name" value="CHIT_BIND_I_2"/>
    <property type="match status" value="1"/>
</dbReference>
<evidence type="ECO:0000256" key="1">
    <source>
        <dbReference type="ARBA" id="ARBA00000822"/>
    </source>
</evidence>
<dbReference type="PROSITE" id="PS51910">
    <property type="entry name" value="GH18_2"/>
    <property type="match status" value="1"/>
</dbReference>
<dbReference type="EC" id="3.2.1.14" evidence="2"/>
<dbReference type="GO" id="GO:0005576">
    <property type="term" value="C:extracellular region"/>
    <property type="evidence" value="ECO:0007669"/>
    <property type="project" value="TreeGrafter"/>
</dbReference>
<dbReference type="RefSeq" id="XP_033595102.1">
    <property type="nucleotide sequence ID" value="XM_033747747.1"/>
</dbReference>
<feature type="disulfide bond" evidence="9">
    <location>
        <begin position="313"/>
        <end position="325"/>
    </location>
</feature>
<dbReference type="Gene3D" id="3.20.20.80">
    <property type="entry name" value="Glycosidases"/>
    <property type="match status" value="1"/>
</dbReference>
<dbReference type="GO" id="GO:0008843">
    <property type="term" value="F:endochitinase activity"/>
    <property type="evidence" value="ECO:0007669"/>
    <property type="project" value="UniProtKB-EC"/>
</dbReference>
<dbReference type="GO" id="GO:0000272">
    <property type="term" value="P:polysaccharide catabolic process"/>
    <property type="evidence" value="ECO:0007669"/>
    <property type="project" value="UniProtKB-KW"/>
</dbReference>
<dbReference type="SUPFAM" id="SSF57016">
    <property type="entry name" value="Plant lectins/antimicrobial peptides"/>
    <property type="match status" value="1"/>
</dbReference>
<dbReference type="PANTHER" id="PTHR11177:SF337">
    <property type="entry name" value="CHITINASE"/>
    <property type="match status" value="1"/>
</dbReference>
<gene>
    <name evidence="14" type="ORF">EJ05DRAFT_505864</name>
</gene>
<dbReference type="GO" id="GO:0006032">
    <property type="term" value="P:chitin catabolic process"/>
    <property type="evidence" value="ECO:0007669"/>
    <property type="project" value="UniProtKB-KW"/>
</dbReference>
<dbReference type="InterPro" id="IPR001223">
    <property type="entry name" value="Glyco_hydro18_cat"/>
</dbReference>
<dbReference type="Proteomes" id="UP000799437">
    <property type="component" value="Unassembled WGS sequence"/>
</dbReference>
<dbReference type="GO" id="GO:0008061">
    <property type="term" value="F:chitin binding"/>
    <property type="evidence" value="ECO:0007669"/>
    <property type="project" value="UniProtKB-UniRule"/>
</dbReference>
<dbReference type="CDD" id="cd00035">
    <property type="entry name" value="ChtBD1"/>
    <property type="match status" value="1"/>
</dbReference>
<comment type="catalytic activity">
    <reaction evidence="1">
        <text>Random endo-hydrolysis of N-acetyl-beta-D-glucosaminide (1-&gt;4)-beta-linkages in chitin and chitodextrins.</text>
        <dbReference type="EC" id="3.2.1.14"/>
    </reaction>
</comment>
<dbReference type="GeneID" id="54488801"/>
<dbReference type="AlphaFoldDB" id="A0A6A6VTP8"/>
<proteinExistence type="inferred from homology"/>
<evidence type="ECO:0000256" key="2">
    <source>
        <dbReference type="ARBA" id="ARBA00012729"/>
    </source>
</evidence>
<keyword evidence="3 9" id="KW-0147">Chitin-binding</keyword>
<evidence type="ECO:0000259" key="12">
    <source>
        <dbReference type="PROSITE" id="PS50941"/>
    </source>
</evidence>
<dbReference type="InterPro" id="IPR001579">
    <property type="entry name" value="Glyco_hydro_18_chit_AS"/>
</dbReference>
<keyword evidence="6" id="KW-0119">Carbohydrate metabolism</keyword>
<dbReference type="SUPFAM" id="SSF51445">
    <property type="entry name" value="(Trans)glycosidases"/>
    <property type="match status" value="1"/>
</dbReference>
<evidence type="ECO:0000256" key="6">
    <source>
        <dbReference type="ARBA" id="ARBA00023277"/>
    </source>
</evidence>
<dbReference type="SMART" id="SM00636">
    <property type="entry name" value="Glyco_18"/>
    <property type="match status" value="1"/>
</dbReference>
<dbReference type="InterPro" id="IPR011583">
    <property type="entry name" value="Chitinase_II/V-like_cat"/>
</dbReference>
<dbReference type="InterPro" id="IPR017853">
    <property type="entry name" value="GH"/>
</dbReference>
<dbReference type="PANTHER" id="PTHR11177">
    <property type="entry name" value="CHITINASE"/>
    <property type="match status" value="1"/>
</dbReference>
<name>A0A6A6VTP8_9PEZI</name>
<comment type="caution">
    <text evidence="9">Lacks conserved residue(s) required for the propagation of feature annotation.</text>
</comment>
<dbReference type="InterPro" id="IPR036861">
    <property type="entry name" value="Endochitinase-like_sf"/>
</dbReference>
<dbReference type="OrthoDB" id="73875at2759"/>
<keyword evidence="15" id="KW-1185">Reference proteome</keyword>
<evidence type="ECO:0000256" key="5">
    <source>
        <dbReference type="ARBA" id="ARBA00023024"/>
    </source>
</evidence>
<evidence type="ECO:0000256" key="7">
    <source>
        <dbReference type="ARBA" id="ARBA00023295"/>
    </source>
</evidence>
<keyword evidence="8" id="KW-0624">Polysaccharide degradation</keyword>
<protein>
    <recommendedName>
        <fullName evidence="2">chitinase</fullName>
        <ecNumber evidence="2">3.2.1.14</ecNumber>
    </recommendedName>
</protein>
<evidence type="ECO:0000313" key="15">
    <source>
        <dbReference type="Proteomes" id="UP000799437"/>
    </source>
</evidence>
<dbReference type="Gene3D" id="3.30.60.10">
    <property type="entry name" value="Endochitinase-like"/>
    <property type="match status" value="1"/>
</dbReference>
<feature type="domain" description="Chitin-binding type-1" evidence="12">
    <location>
        <begin position="302"/>
        <end position="349"/>
    </location>
</feature>
<evidence type="ECO:0000256" key="4">
    <source>
        <dbReference type="ARBA" id="ARBA00022801"/>
    </source>
</evidence>
<keyword evidence="5" id="KW-0146">Chitin degradation</keyword>
<evidence type="ECO:0000313" key="14">
    <source>
        <dbReference type="EMBL" id="KAF2752651.1"/>
    </source>
</evidence>
<keyword evidence="9" id="KW-1015">Disulfide bond</keyword>
<keyword evidence="4 10" id="KW-0378">Hydrolase</keyword>
<evidence type="ECO:0000256" key="9">
    <source>
        <dbReference type="PROSITE-ProRule" id="PRU00261"/>
    </source>
</evidence>
<evidence type="ECO:0000259" key="13">
    <source>
        <dbReference type="PROSITE" id="PS51910"/>
    </source>
</evidence>
<evidence type="ECO:0000256" key="3">
    <source>
        <dbReference type="ARBA" id="ARBA00022669"/>
    </source>
</evidence>
<sequence length="511" mass="55555">MYYDQWHPDASMDLIRSKGITHVILSFMLSHHLNNETFDPLWTDDEPGHKWHVSALKSLKVNCPDVQVSLAVGGWNDDPEIGWRKTIESDASLSLFVQNLHRVLYGDFPIFENHQFDGVDIDWEYPGGNTVDYKSNPQAADRLLCETDGYVKLLQAIHADLSPDGKHLSIAVPGRPSDMLVFEDSAKAKTIFDSVDFVNLMTYDLYNRRDNITAHHSSVEGTLATANAYLEKGLLSGKINLGFALYAKWAHVSGICTQLGGLGCDTFALEDSQGADTLQSGSMTFEMKNTLDVPQSFSVPDGGRCGPGTGAKCSPGFCCSSKGWCGDTPEHCGYGRCNPPYSGSDSCQGPDLWKSWKAALADPIDDGHAGGYTYFDPTDALFWTWDPIKYVQLKIDHIVKDKCLGGAMAWSFGEENASLPDHISALSTGIQNIDLTGCKRLTPSTNPSSISQVDQPTGVVVNVNSGSEPLQPSPSKESPPDGGIVNLVVTLTADFTPPPVVTIVTWITQVG</sequence>
<organism evidence="14 15">
    <name type="scientific">Pseudovirgaria hyperparasitica</name>
    <dbReference type="NCBI Taxonomy" id="470096"/>
    <lineage>
        <taxon>Eukaryota</taxon>
        <taxon>Fungi</taxon>
        <taxon>Dikarya</taxon>
        <taxon>Ascomycota</taxon>
        <taxon>Pezizomycotina</taxon>
        <taxon>Dothideomycetes</taxon>
        <taxon>Dothideomycetes incertae sedis</taxon>
        <taxon>Acrospermales</taxon>
        <taxon>Acrospermaceae</taxon>
        <taxon>Pseudovirgaria</taxon>
    </lineage>
</organism>
<feature type="disulfide bond" evidence="9">
    <location>
        <begin position="318"/>
        <end position="332"/>
    </location>
</feature>
<evidence type="ECO:0000256" key="8">
    <source>
        <dbReference type="ARBA" id="ARBA00023326"/>
    </source>
</evidence>
<evidence type="ECO:0000256" key="10">
    <source>
        <dbReference type="RuleBase" id="RU000489"/>
    </source>
</evidence>
<dbReference type="Pfam" id="PF00704">
    <property type="entry name" value="Glyco_hydro_18"/>
    <property type="match status" value="1"/>
</dbReference>
<comment type="similarity">
    <text evidence="11">Belongs to the glycosyl hydrolase 18 family.</text>
</comment>
<dbReference type="InterPro" id="IPR001002">
    <property type="entry name" value="Chitin-bd_1"/>
</dbReference>
<reference evidence="14" key="1">
    <citation type="journal article" date="2020" name="Stud. Mycol.">
        <title>101 Dothideomycetes genomes: a test case for predicting lifestyles and emergence of pathogens.</title>
        <authorList>
            <person name="Haridas S."/>
            <person name="Albert R."/>
            <person name="Binder M."/>
            <person name="Bloem J."/>
            <person name="Labutti K."/>
            <person name="Salamov A."/>
            <person name="Andreopoulos B."/>
            <person name="Baker S."/>
            <person name="Barry K."/>
            <person name="Bills G."/>
            <person name="Bluhm B."/>
            <person name="Cannon C."/>
            <person name="Castanera R."/>
            <person name="Culley D."/>
            <person name="Daum C."/>
            <person name="Ezra D."/>
            <person name="Gonzalez J."/>
            <person name="Henrissat B."/>
            <person name="Kuo A."/>
            <person name="Liang C."/>
            <person name="Lipzen A."/>
            <person name="Lutzoni F."/>
            <person name="Magnuson J."/>
            <person name="Mondo S."/>
            <person name="Nolan M."/>
            <person name="Ohm R."/>
            <person name="Pangilinan J."/>
            <person name="Park H.-J."/>
            <person name="Ramirez L."/>
            <person name="Alfaro M."/>
            <person name="Sun H."/>
            <person name="Tritt A."/>
            <person name="Yoshinaga Y."/>
            <person name="Zwiers L.-H."/>
            <person name="Turgeon B."/>
            <person name="Goodwin S."/>
            <person name="Spatafora J."/>
            <person name="Crous P."/>
            <person name="Grigoriev I."/>
        </authorList>
    </citation>
    <scope>NUCLEOTIDE SEQUENCE</scope>
    <source>
        <strain evidence="14">CBS 121739</strain>
    </source>
</reference>
<feature type="domain" description="GH18" evidence="13">
    <location>
        <begin position="1"/>
        <end position="430"/>
    </location>
</feature>
<evidence type="ECO:0000256" key="11">
    <source>
        <dbReference type="RuleBase" id="RU004453"/>
    </source>
</evidence>
<dbReference type="EMBL" id="ML996602">
    <property type="protein sequence ID" value="KAF2752651.1"/>
    <property type="molecule type" value="Genomic_DNA"/>
</dbReference>
<keyword evidence="7 10" id="KW-0326">Glycosidase</keyword>
<accession>A0A6A6VTP8</accession>
<dbReference type="InterPro" id="IPR050314">
    <property type="entry name" value="Glycosyl_Hydrlase_18"/>
</dbReference>